<protein>
    <recommendedName>
        <fullName evidence="2">DUF4394 domain-containing protein</fullName>
    </recommendedName>
</protein>
<comment type="caution">
    <text evidence="3">The sequence shown here is derived from an EMBL/GenBank/DDBJ whole genome shotgun (WGS) entry which is preliminary data.</text>
</comment>
<dbReference type="EMBL" id="AONH01000013">
    <property type="protein sequence ID" value="KGM87848.1"/>
    <property type="molecule type" value="Genomic_DNA"/>
</dbReference>
<dbReference type="STRING" id="215743.ROSMUCSMR3_02865"/>
<feature type="domain" description="DUF4394" evidence="2">
    <location>
        <begin position="48"/>
        <end position="277"/>
    </location>
</feature>
<dbReference type="Proteomes" id="UP000030021">
    <property type="component" value="Unassembled WGS sequence"/>
</dbReference>
<feature type="signal peptide" evidence="1">
    <location>
        <begin position="1"/>
        <end position="20"/>
    </location>
</feature>
<evidence type="ECO:0000313" key="3">
    <source>
        <dbReference type="EMBL" id="KGM87848.1"/>
    </source>
</evidence>
<dbReference type="PATRIC" id="fig|1288298.3.peg.2602"/>
<sequence>MSFKTTFALTTVAVSLGAAAQGDDHVTLRGYALAADGGTLVTMADLSQPGAVETYALATPLRAIAYRPVTGQLLGYSDGAIFAVDPESGQLTDLGATFMEDAVIGEGAVAFDFNNQIDAVRAVGADGSNLVYFPQGFGDNDERANSVRRFTDAFYVAGDMSAGSDPVIFANAYTNAIPGAKAASTAQYALDAGADALVTLANNAGELASVGHLSLDGATVDVSDWGGFDIVSPEEGTDMAYAILQIEGAETAGLYSVDLGSGALTEMADLGMGGFTGFAVAQAQ</sequence>
<dbReference type="HOGENOM" id="CLU_979625_0_0_5"/>
<dbReference type="eggNOG" id="COG2931">
    <property type="taxonomic scope" value="Bacteria"/>
</dbReference>
<dbReference type="AlphaFoldDB" id="A0A0A0HP96"/>
<dbReference type="Pfam" id="PF14339">
    <property type="entry name" value="DUF4394"/>
    <property type="match status" value="1"/>
</dbReference>
<proteinExistence type="predicted"/>
<evidence type="ECO:0000259" key="2">
    <source>
        <dbReference type="Pfam" id="PF14339"/>
    </source>
</evidence>
<keyword evidence="1" id="KW-0732">Signal</keyword>
<name>A0A0A0HP96_9RHOB</name>
<accession>A0A0A0HP96</accession>
<dbReference type="OrthoDB" id="531718at2"/>
<feature type="chain" id="PRO_5001970306" description="DUF4394 domain-containing protein" evidence="1">
    <location>
        <begin position="21"/>
        <end position="284"/>
    </location>
</feature>
<dbReference type="InterPro" id="IPR025507">
    <property type="entry name" value="DUF4394"/>
</dbReference>
<gene>
    <name evidence="3" type="ORF">rosmuc_02587</name>
</gene>
<evidence type="ECO:0000256" key="1">
    <source>
        <dbReference type="SAM" id="SignalP"/>
    </source>
</evidence>
<evidence type="ECO:0000313" key="4">
    <source>
        <dbReference type="Proteomes" id="UP000030021"/>
    </source>
</evidence>
<organism evidence="3 4">
    <name type="scientific">Roseovarius mucosus DSM 17069</name>
    <dbReference type="NCBI Taxonomy" id="1288298"/>
    <lineage>
        <taxon>Bacteria</taxon>
        <taxon>Pseudomonadati</taxon>
        <taxon>Pseudomonadota</taxon>
        <taxon>Alphaproteobacteria</taxon>
        <taxon>Rhodobacterales</taxon>
        <taxon>Roseobacteraceae</taxon>
        <taxon>Roseovarius</taxon>
    </lineage>
</organism>
<dbReference type="RefSeq" id="WP_037273925.1">
    <property type="nucleotide sequence ID" value="NZ_KN293980.1"/>
</dbReference>
<reference evidence="3 4" key="1">
    <citation type="submission" date="2013-01" db="EMBL/GenBank/DDBJ databases">
        <authorList>
            <person name="Fiebig A."/>
            <person name="Goeker M."/>
            <person name="Klenk H.-P.P."/>
        </authorList>
    </citation>
    <scope>NUCLEOTIDE SEQUENCE [LARGE SCALE GENOMIC DNA]</scope>
    <source>
        <strain evidence="3 4">DSM 17069</strain>
    </source>
</reference>